<evidence type="ECO:0000256" key="10">
    <source>
        <dbReference type="ARBA" id="ARBA00023004"/>
    </source>
</evidence>
<organism evidence="18 19">
    <name type="scientific">Paenibacillus phyllosphaerae</name>
    <dbReference type="NCBI Taxonomy" id="274593"/>
    <lineage>
        <taxon>Bacteria</taxon>
        <taxon>Bacillati</taxon>
        <taxon>Bacillota</taxon>
        <taxon>Bacilli</taxon>
        <taxon>Bacillales</taxon>
        <taxon>Paenibacillaceae</taxon>
        <taxon>Paenibacillus</taxon>
    </lineage>
</organism>
<dbReference type="InterPro" id="IPR001128">
    <property type="entry name" value="Cyt_P450"/>
</dbReference>
<dbReference type="EC" id="1.14.14.1" evidence="14"/>
<keyword evidence="7 14" id="KW-0274">FAD</keyword>
<dbReference type="GO" id="GO:0050660">
    <property type="term" value="F:flavin adenine dinucleotide binding"/>
    <property type="evidence" value="ECO:0007669"/>
    <property type="project" value="TreeGrafter"/>
</dbReference>
<dbReference type="InterPro" id="IPR023173">
    <property type="entry name" value="NADPH_Cyt_P450_Rdtase_alpha"/>
</dbReference>
<evidence type="ECO:0000313" key="18">
    <source>
        <dbReference type="EMBL" id="MBB3112501.1"/>
    </source>
</evidence>
<dbReference type="Gene3D" id="2.40.30.10">
    <property type="entry name" value="Translation factors"/>
    <property type="match status" value="1"/>
</dbReference>
<dbReference type="PROSITE" id="PS00086">
    <property type="entry name" value="CYTOCHROME_P450"/>
    <property type="match status" value="1"/>
</dbReference>
<keyword evidence="14" id="KW-0249">Electron transport</keyword>
<evidence type="ECO:0000256" key="8">
    <source>
        <dbReference type="ARBA" id="ARBA00022857"/>
    </source>
</evidence>
<dbReference type="GO" id="GO:0005829">
    <property type="term" value="C:cytosol"/>
    <property type="evidence" value="ECO:0007669"/>
    <property type="project" value="TreeGrafter"/>
</dbReference>
<comment type="caution">
    <text evidence="18">The sequence shown here is derived from an EMBL/GenBank/DDBJ whole genome shotgun (WGS) entry which is preliminary data.</text>
</comment>
<dbReference type="PANTHER" id="PTHR19384">
    <property type="entry name" value="NITRIC OXIDE SYNTHASE-RELATED"/>
    <property type="match status" value="1"/>
</dbReference>
<dbReference type="SUPFAM" id="SSF63380">
    <property type="entry name" value="Riboflavin synthase domain-like"/>
    <property type="match status" value="1"/>
</dbReference>
<dbReference type="FunFam" id="1.10.630.10:FF:000040">
    <property type="entry name" value="Bifunctional cytochrome P450/NADPH--P450 reductase"/>
    <property type="match status" value="1"/>
</dbReference>
<dbReference type="InterPro" id="IPR017972">
    <property type="entry name" value="Cyt_P450_CS"/>
</dbReference>
<evidence type="ECO:0000256" key="2">
    <source>
        <dbReference type="ARBA" id="ARBA00022448"/>
    </source>
</evidence>
<dbReference type="Proteomes" id="UP000570361">
    <property type="component" value="Unassembled WGS sequence"/>
</dbReference>
<dbReference type="InterPro" id="IPR001433">
    <property type="entry name" value="OxRdtase_FAD/NAD-bd"/>
</dbReference>
<dbReference type="AlphaFoldDB" id="A0A7W5B281"/>
<dbReference type="Gene3D" id="3.40.50.360">
    <property type="match status" value="1"/>
</dbReference>
<evidence type="ECO:0000256" key="11">
    <source>
        <dbReference type="ARBA" id="ARBA00023033"/>
    </source>
</evidence>
<evidence type="ECO:0000256" key="15">
    <source>
        <dbReference type="PIRSR" id="PIRSR000209-1"/>
    </source>
</evidence>
<comment type="catalytic activity">
    <reaction evidence="13">
        <text>hydrogen sulfide + 3 NADP(+) + 3 H2O = sulfite + 3 NADPH + 4 H(+)</text>
        <dbReference type="Rhea" id="RHEA:13801"/>
        <dbReference type="ChEBI" id="CHEBI:15377"/>
        <dbReference type="ChEBI" id="CHEBI:15378"/>
        <dbReference type="ChEBI" id="CHEBI:17359"/>
        <dbReference type="ChEBI" id="CHEBI:29919"/>
        <dbReference type="ChEBI" id="CHEBI:57783"/>
        <dbReference type="ChEBI" id="CHEBI:58349"/>
        <dbReference type="EC" id="1.8.1.2"/>
    </reaction>
</comment>
<evidence type="ECO:0000256" key="13">
    <source>
        <dbReference type="ARBA" id="ARBA00052219"/>
    </source>
</evidence>
<keyword evidence="6 14" id="KW-0479">Metal-binding</keyword>
<comment type="cofactor">
    <cofactor evidence="14">
        <name>FAD</name>
        <dbReference type="ChEBI" id="CHEBI:57692"/>
    </cofactor>
    <cofactor evidence="14">
        <name>FMN</name>
        <dbReference type="ChEBI" id="CHEBI:58210"/>
    </cofactor>
</comment>
<dbReference type="SUPFAM" id="SSF52218">
    <property type="entry name" value="Flavoproteins"/>
    <property type="match status" value="1"/>
</dbReference>
<dbReference type="InterPro" id="IPR039261">
    <property type="entry name" value="FNR_nucleotide-bd"/>
</dbReference>
<dbReference type="PROSITE" id="PS50902">
    <property type="entry name" value="FLAVODOXIN_LIKE"/>
    <property type="match status" value="1"/>
</dbReference>
<dbReference type="EC" id="1.6.2.4" evidence="14"/>
<name>A0A7W5B281_9BACL</name>
<dbReference type="GO" id="GO:0003958">
    <property type="term" value="F:NADPH-hemoprotein reductase activity"/>
    <property type="evidence" value="ECO:0007669"/>
    <property type="project" value="UniProtKB-UniRule"/>
</dbReference>
<keyword evidence="10 14" id="KW-0408">Iron</keyword>
<evidence type="ECO:0000259" key="16">
    <source>
        <dbReference type="PROSITE" id="PS50902"/>
    </source>
</evidence>
<dbReference type="InterPro" id="IPR017927">
    <property type="entry name" value="FAD-bd_FR_type"/>
</dbReference>
<dbReference type="Gene3D" id="1.10.630.10">
    <property type="entry name" value="Cytochrome P450"/>
    <property type="match status" value="1"/>
</dbReference>
<dbReference type="Pfam" id="PF00258">
    <property type="entry name" value="Flavodoxin_1"/>
    <property type="match status" value="1"/>
</dbReference>
<dbReference type="FunFam" id="3.40.50.80:FF:000001">
    <property type="entry name" value="NADPH--cytochrome P450 reductase 1"/>
    <property type="match status" value="1"/>
</dbReference>
<sequence length="1085" mass="120898">MKETGRGMIPQPRTYGPLGNLPLIDMNKPTLSLGKLADKLGPIYRLTAPGYTSLILSGHELVKEVCDTGRFDKHVYSELENLRALGGDGLFTSWTNEPNWRKAHNILLPTFGKQAMKGYHGMMLDIAQQLVQKWARLNPNESVDVPDDMTRLTLDTIGLCGFNYRFNSFYRENHNPFVISMVRALNEAMLKSSRLGIQNLLMVKTRRQFEADIQTMFTLVDRIIEERKASGTGEETDLLARMLNGQDPETGEKLDDENVRYQIITFLIAGHETTSGLLSFAIYFLLKNPEALRKAYEEADRVLTGPVPTYEQVLQLDYIRLVLNESLRLWPTAPGFDLYAKEDTVIGGQYPLKKGESVSVLLPQLHRDKEAWGEDAELFRPERFADPSKVPHHAYKPFGNGERACIGMQFALYEATLVLGMILKHFELEDHLSYELDVRQTLTLKPGDFRIRVKPRIGKQAPAAFYEGTEGMGPTMNAERMARERNAPQSDAAAGAENSPLLVLYGSNLGTAEGIARGLADTARKYGLNSEVGALNDWAGKLPQEGAVLIVTSSYNGKPPHNAAEFVQWLHGASAGDLSGVRYAVLGCGDRNWSNTYQSVPIWIDEQMARKGAVRLAQRGEADAGGDFEKSVDEWRKSMWQHLAQALGLSPEGKTESMQDLGGLDIQFVADDAISPIARMYDAVYARTGVNRELQAPGSGRSTRHIELLLPEGLAYREGDHLGVLPTNSAANVDRVLRRFRLRGGERVVLSAGGGRQVHLPLEYPVDLRELLKHCVELQEPATRAQLRALASWTVCPPHKRELERMLEEETYLRDILGKRVSMLDLLEQYEACELPFGAFLELLPPLKPRYYSISSSPADQPSQASLTVAVVHAPAWSGRGQYRGVASGYLAGLDAGDEVLMFTRTPGSGFRLPDDPSVPIVMVGPGTGIAPFRGFLQARAALKRQGASLGEAHLFFGCRNEADYLYREELEAYAQDGIVTLHTAFSRKEGQPLCYVQHLLDKHAEALMDLFARDGRLYVCGDGSKMAPEVEETLQLAYSRVYRTDVQDAMRWFNRLEEEGRYAKDVWANGTSGIRQGENLSYHL</sequence>
<feature type="domain" description="Flavodoxin-like" evidence="16">
    <location>
        <begin position="501"/>
        <end position="640"/>
    </location>
</feature>
<accession>A0A7W5B281</accession>
<dbReference type="Gene3D" id="1.20.990.10">
    <property type="entry name" value="NADPH-cytochrome p450 Reductase, Chain A, domain 3"/>
    <property type="match status" value="1"/>
</dbReference>
<dbReference type="GO" id="GO:0070330">
    <property type="term" value="F:aromatase activity"/>
    <property type="evidence" value="ECO:0007669"/>
    <property type="project" value="UniProtKB-UniRule"/>
</dbReference>
<dbReference type="GO" id="GO:0004783">
    <property type="term" value="F:sulfite reductase (NADPH) activity"/>
    <property type="evidence" value="ECO:0007669"/>
    <property type="project" value="UniProtKB-EC"/>
</dbReference>
<evidence type="ECO:0000256" key="14">
    <source>
        <dbReference type="PIRNR" id="PIRNR000209"/>
    </source>
</evidence>
<dbReference type="InterPro" id="IPR001709">
    <property type="entry name" value="Flavoprot_Pyr_Nucl_cyt_Rdtase"/>
</dbReference>
<dbReference type="RefSeq" id="WP_183602617.1">
    <property type="nucleotide sequence ID" value="NZ_JACHXK010000012.1"/>
</dbReference>
<dbReference type="PRINTS" id="PR00369">
    <property type="entry name" value="FLAVODOXIN"/>
</dbReference>
<dbReference type="CDD" id="cd06206">
    <property type="entry name" value="bifunctional_CYPOR"/>
    <property type="match status" value="1"/>
</dbReference>
<protein>
    <recommendedName>
        <fullName evidence="14">Bifunctional cytochrome P450/NADPH--P450 reductase</fullName>
    </recommendedName>
    <domain>
        <recommendedName>
            <fullName evidence="14">Cytochrome P450</fullName>
            <ecNumber evidence="14">1.14.14.1</ecNumber>
        </recommendedName>
    </domain>
    <domain>
        <recommendedName>
            <fullName evidence="14">NADPH--cytochrome P450 reductase</fullName>
            <ecNumber evidence="14">1.6.2.4</ecNumber>
        </recommendedName>
    </domain>
</protein>
<dbReference type="InterPro" id="IPR003097">
    <property type="entry name" value="CysJ-like_FAD-binding"/>
</dbReference>
<comment type="similarity">
    <text evidence="1 14">In the N-terminal section; belongs to the cytochrome P450 family.</text>
</comment>
<comment type="cofactor">
    <cofactor evidence="14 15">
        <name>heme</name>
        <dbReference type="ChEBI" id="CHEBI:30413"/>
    </cofactor>
</comment>
<dbReference type="PRINTS" id="PR00371">
    <property type="entry name" value="FPNCR"/>
</dbReference>
<keyword evidence="8 14" id="KW-0521">NADP</keyword>
<keyword evidence="11 14" id="KW-0503">Monooxygenase</keyword>
<evidence type="ECO:0000256" key="4">
    <source>
        <dbReference type="ARBA" id="ARBA00022630"/>
    </source>
</evidence>
<dbReference type="EMBL" id="JACHXK010000012">
    <property type="protein sequence ID" value="MBB3112501.1"/>
    <property type="molecule type" value="Genomic_DNA"/>
</dbReference>
<dbReference type="SUPFAM" id="SSF48264">
    <property type="entry name" value="Cytochrome P450"/>
    <property type="match status" value="1"/>
</dbReference>
<dbReference type="Pfam" id="PF00667">
    <property type="entry name" value="FAD_binding_1"/>
    <property type="match status" value="1"/>
</dbReference>
<keyword evidence="4 14" id="KW-0285">Flavoprotein</keyword>
<evidence type="ECO:0000256" key="7">
    <source>
        <dbReference type="ARBA" id="ARBA00022827"/>
    </source>
</evidence>
<dbReference type="SUPFAM" id="SSF52343">
    <property type="entry name" value="Ferredoxin reductase-like, C-terminal NADP-linked domain"/>
    <property type="match status" value="1"/>
</dbReference>
<gene>
    <name evidence="18" type="ORF">FHS18_004602</name>
</gene>
<feature type="domain" description="FAD-binding FR-type" evidence="17">
    <location>
        <begin position="681"/>
        <end position="914"/>
    </location>
</feature>
<keyword evidence="3 14" id="KW-0349">Heme</keyword>
<comment type="catalytic activity">
    <reaction evidence="12 14">
        <text>2 oxidized [cytochrome P450] + NADPH = 2 reduced [cytochrome P450] + NADP(+) + H(+)</text>
        <dbReference type="Rhea" id="RHEA:24040"/>
        <dbReference type="Rhea" id="RHEA-COMP:14627"/>
        <dbReference type="Rhea" id="RHEA-COMP:14628"/>
        <dbReference type="ChEBI" id="CHEBI:15378"/>
        <dbReference type="ChEBI" id="CHEBI:55376"/>
        <dbReference type="ChEBI" id="CHEBI:57783"/>
        <dbReference type="ChEBI" id="CHEBI:58349"/>
        <dbReference type="ChEBI" id="CHEBI:60344"/>
        <dbReference type="EC" id="1.6.2.4"/>
    </reaction>
</comment>
<dbReference type="Pfam" id="PF00067">
    <property type="entry name" value="p450"/>
    <property type="match status" value="1"/>
</dbReference>
<evidence type="ECO:0000256" key="12">
    <source>
        <dbReference type="ARBA" id="ARBA00049342"/>
    </source>
</evidence>
<comment type="catalytic activity">
    <reaction evidence="14">
        <text>an organic molecule + reduced [NADPH--hemoprotein reductase] + O2 = an alcohol + oxidized [NADPH--hemoprotein reductase] + H2O + H(+)</text>
        <dbReference type="Rhea" id="RHEA:17149"/>
        <dbReference type="Rhea" id="RHEA-COMP:11964"/>
        <dbReference type="Rhea" id="RHEA-COMP:11965"/>
        <dbReference type="ChEBI" id="CHEBI:15377"/>
        <dbReference type="ChEBI" id="CHEBI:15378"/>
        <dbReference type="ChEBI" id="CHEBI:15379"/>
        <dbReference type="ChEBI" id="CHEBI:30879"/>
        <dbReference type="ChEBI" id="CHEBI:57618"/>
        <dbReference type="ChEBI" id="CHEBI:58210"/>
        <dbReference type="ChEBI" id="CHEBI:142491"/>
        <dbReference type="EC" id="1.14.14.1"/>
    </reaction>
</comment>
<dbReference type="InterPro" id="IPR008254">
    <property type="entry name" value="Flavodoxin/NO_synth"/>
</dbReference>
<dbReference type="GO" id="GO:0010181">
    <property type="term" value="F:FMN binding"/>
    <property type="evidence" value="ECO:0007669"/>
    <property type="project" value="UniProtKB-UniRule"/>
</dbReference>
<evidence type="ECO:0000256" key="6">
    <source>
        <dbReference type="ARBA" id="ARBA00022723"/>
    </source>
</evidence>
<evidence type="ECO:0000256" key="1">
    <source>
        <dbReference type="ARBA" id="ARBA00010018"/>
    </source>
</evidence>
<dbReference type="PANTHER" id="PTHR19384:SF17">
    <property type="entry name" value="NADPH--CYTOCHROME P450 REDUCTASE"/>
    <property type="match status" value="1"/>
</dbReference>
<evidence type="ECO:0000313" key="19">
    <source>
        <dbReference type="Proteomes" id="UP000570361"/>
    </source>
</evidence>
<dbReference type="GO" id="GO:0005506">
    <property type="term" value="F:iron ion binding"/>
    <property type="evidence" value="ECO:0007669"/>
    <property type="project" value="UniProtKB-UniRule"/>
</dbReference>
<feature type="binding site" description="axial binding residue" evidence="15">
    <location>
        <position position="405"/>
    </location>
    <ligand>
        <name>heme</name>
        <dbReference type="ChEBI" id="CHEBI:30413"/>
    </ligand>
    <ligandPart>
        <name>Fe</name>
        <dbReference type="ChEBI" id="CHEBI:18248"/>
    </ligandPart>
</feature>
<reference evidence="18 19" key="1">
    <citation type="submission" date="2020-08" db="EMBL/GenBank/DDBJ databases">
        <title>Genomic Encyclopedia of Type Strains, Phase III (KMG-III): the genomes of soil and plant-associated and newly described type strains.</title>
        <authorList>
            <person name="Whitman W."/>
        </authorList>
    </citation>
    <scope>NUCLEOTIDE SEQUENCE [LARGE SCALE GENOMIC DNA]</scope>
    <source>
        <strain evidence="18 19">CECT 5862</strain>
    </source>
</reference>
<dbReference type="InterPro" id="IPR023206">
    <property type="entry name" value="Bifunctional_P450_P450_red"/>
</dbReference>
<keyword evidence="2 14" id="KW-0813">Transport</keyword>
<dbReference type="InterPro" id="IPR017938">
    <property type="entry name" value="Riboflavin_synthase-like_b-brl"/>
</dbReference>
<comment type="function">
    <text evidence="14">Functions as a fatty acid monooxygenase.</text>
</comment>
<dbReference type="PROSITE" id="PS51384">
    <property type="entry name" value="FAD_FR"/>
    <property type="match status" value="1"/>
</dbReference>
<evidence type="ECO:0000256" key="5">
    <source>
        <dbReference type="ARBA" id="ARBA00022643"/>
    </source>
</evidence>
<evidence type="ECO:0000256" key="9">
    <source>
        <dbReference type="ARBA" id="ARBA00023002"/>
    </source>
</evidence>
<keyword evidence="5 14" id="KW-0288">FMN</keyword>
<dbReference type="Pfam" id="PF00175">
    <property type="entry name" value="NAD_binding_1"/>
    <property type="match status" value="1"/>
</dbReference>
<proteinExistence type="inferred from homology"/>
<dbReference type="GO" id="GO:0020037">
    <property type="term" value="F:heme binding"/>
    <property type="evidence" value="ECO:0007669"/>
    <property type="project" value="UniProtKB-UniRule"/>
</dbReference>
<dbReference type="InterPro" id="IPR001094">
    <property type="entry name" value="Flavdoxin-like"/>
</dbReference>
<dbReference type="InterPro" id="IPR029039">
    <property type="entry name" value="Flavoprotein-like_sf"/>
</dbReference>
<dbReference type="InterPro" id="IPR036396">
    <property type="entry name" value="Cyt_P450_sf"/>
</dbReference>
<evidence type="ECO:0000259" key="17">
    <source>
        <dbReference type="PROSITE" id="PS51384"/>
    </source>
</evidence>
<dbReference type="Gene3D" id="3.40.50.80">
    <property type="entry name" value="Nucleotide-binding domain of ferredoxin-NADP reductase (FNR) module"/>
    <property type="match status" value="1"/>
</dbReference>
<keyword evidence="9 14" id="KW-0560">Oxidoreductase</keyword>
<dbReference type="PIRSF" id="PIRSF000209">
    <property type="entry name" value="Bifunctional_P450_P450R"/>
    <property type="match status" value="1"/>
</dbReference>
<evidence type="ECO:0000256" key="3">
    <source>
        <dbReference type="ARBA" id="ARBA00022617"/>
    </source>
</evidence>
<keyword evidence="19" id="KW-1185">Reference proteome</keyword>
<dbReference type="CDD" id="cd11068">
    <property type="entry name" value="CYP120A1"/>
    <property type="match status" value="1"/>
</dbReference>